<keyword evidence="1" id="KW-0732">Signal</keyword>
<reference evidence="2 3" key="1">
    <citation type="submission" date="2015-09" db="EMBL/GenBank/DDBJ databases">
        <authorList>
            <consortium name="Pathogen Informatics"/>
        </authorList>
    </citation>
    <scope>NUCLEOTIDE SEQUENCE [LARGE SCALE GENOMIC DNA]</scope>
    <source>
        <strain evidence="2 3">2789STDY5834921</strain>
    </source>
</reference>
<dbReference type="Proteomes" id="UP000095413">
    <property type="component" value="Unassembled WGS sequence"/>
</dbReference>
<name>A0A174MJU7_9FIRM</name>
<dbReference type="AlphaFoldDB" id="A0A174MJU7"/>
<dbReference type="RefSeq" id="WP_055055633.1">
    <property type="nucleotide sequence ID" value="NZ_CZBA01000004.1"/>
</dbReference>
<protein>
    <submittedName>
        <fullName evidence="2">Uncharacterized protein</fullName>
    </submittedName>
</protein>
<evidence type="ECO:0000256" key="1">
    <source>
        <dbReference type="SAM" id="SignalP"/>
    </source>
</evidence>
<accession>A0A174MJU7</accession>
<evidence type="ECO:0000313" key="2">
    <source>
        <dbReference type="EMBL" id="CUP34215.1"/>
    </source>
</evidence>
<feature type="chain" id="PRO_5008028006" evidence="1">
    <location>
        <begin position="26"/>
        <end position="437"/>
    </location>
</feature>
<organism evidence="2 3">
    <name type="scientific">Blautia obeum</name>
    <dbReference type="NCBI Taxonomy" id="40520"/>
    <lineage>
        <taxon>Bacteria</taxon>
        <taxon>Bacillati</taxon>
        <taxon>Bacillota</taxon>
        <taxon>Clostridia</taxon>
        <taxon>Lachnospirales</taxon>
        <taxon>Lachnospiraceae</taxon>
        <taxon>Blautia</taxon>
    </lineage>
</organism>
<sequence length="437" mass="49059">MKNKFFKFLALSLAATLLPGTTVCADDSSDYVHVDVFGSVYYGTLTTAKDGKSSVFTTVPESDNQFTITGKWDTNTSAFTQDCTIAYSDGSSQSIEYNKKGLIQGDIRTDFPDSSYQTFSAASGKPYKALRTFSSSDELTAIDWYYKCTLMSTWKSDADTVDYDTLMETPYEYIDLPFTVKGTVEAIYEDSNNHTDIKLKDDDGNVYLFYYQSEDVNNFASANIPSLSEGDRLSITGIFSNIQNPEDSTLHLYEHMSGSDYNLDSLKKDIQNNDFIEAMDKLSKKDTENYETLSALLKMSEVNDPDPDLEKIFPIFNSVTADVIGNDCDPMNLQNTYQEICDNPFYYIDTDISLDGTVVYESFDADSSKLTLLINEKGTSNVYAVTYKAENFNSILNKELHITGKLSNTHRVPYYNDETKSLGYVIYPLISATEVTE</sequence>
<evidence type="ECO:0000313" key="3">
    <source>
        <dbReference type="Proteomes" id="UP000095413"/>
    </source>
</evidence>
<dbReference type="EMBL" id="CZBA01000004">
    <property type="protein sequence ID" value="CUP34215.1"/>
    <property type="molecule type" value="Genomic_DNA"/>
</dbReference>
<dbReference type="OrthoDB" id="9987899at2"/>
<gene>
    <name evidence="2" type="ORF">ERS852533_01051</name>
</gene>
<proteinExistence type="predicted"/>
<feature type="signal peptide" evidence="1">
    <location>
        <begin position="1"/>
        <end position="25"/>
    </location>
</feature>